<sequence length="317" mass="35610">MILPDEPQIQEIPKIIQPRNHKAKVSVWADLTVDDLDRINESLNADHIKMVLADVFHLDDHKTSLKTGIIMDLYYYTLQFARDNKFSKEQTSAFFSIVKKTHEVCIETPFGNLDQTFSYFKEMVLCHAVNVRLVTEYTVNTYFRHFKMYKYAFTPLVRLDLSINYVGMPPTPPPTEDLKGGHVEDGCVGQGGLSLEQGDSQLRFSPVVLDSTPRPHSAVDLWDVADEGEAAGEEIPVETEPEPEPPAQSPQPDESEARKELRGMIQTFLAEEIKKMKTSVDDQLRSTEEVLNKKLDVAEGGGGKKSGRNSAKGGKKK</sequence>
<dbReference type="EMBL" id="CP111015">
    <property type="protein sequence ID" value="WAR03787.1"/>
    <property type="molecule type" value="Genomic_DNA"/>
</dbReference>
<dbReference type="Pfam" id="PF14769">
    <property type="entry name" value="CLAMP"/>
    <property type="match status" value="1"/>
</dbReference>
<evidence type="ECO:0000313" key="2">
    <source>
        <dbReference type="EMBL" id="WAR03787.1"/>
    </source>
</evidence>
<dbReference type="PANTHER" id="PTHR28457">
    <property type="entry name" value="COILED-COIL DOMAIN-CONTAINING PROTEIN 189"/>
    <property type="match status" value="1"/>
</dbReference>
<dbReference type="InterPro" id="IPR032727">
    <property type="entry name" value="CLAMP"/>
</dbReference>
<feature type="compositionally biased region" description="Acidic residues" evidence="1">
    <location>
        <begin position="231"/>
        <end position="243"/>
    </location>
</feature>
<dbReference type="Proteomes" id="UP001164746">
    <property type="component" value="Chromosome 4"/>
</dbReference>
<feature type="region of interest" description="Disordered" evidence="1">
    <location>
        <begin position="231"/>
        <end position="264"/>
    </location>
</feature>
<protein>
    <submittedName>
        <fullName evidence="2">CC189-like protein</fullName>
    </submittedName>
</protein>
<keyword evidence="3" id="KW-1185">Reference proteome</keyword>
<organism evidence="2 3">
    <name type="scientific">Mya arenaria</name>
    <name type="common">Soft-shell clam</name>
    <dbReference type="NCBI Taxonomy" id="6604"/>
    <lineage>
        <taxon>Eukaryota</taxon>
        <taxon>Metazoa</taxon>
        <taxon>Spiralia</taxon>
        <taxon>Lophotrochozoa</taxon>
        <taxon>Mollusca</taxon>
        <taxon>Bivalvia</taxon>
        <taxon>Autobranchia</taxon>
        <taxon>Heteroconchia</taxon>
        <taxon>Euheterodonta</taxon>
        <taxon>Imparidentia</taxon>
        <taxon>Neoheterodontei</taxon>
        <taxon>Myida</taxon>
        <taxon>Myoidea</taxon>
        <taxon>Myidae</taxon>
        <taxon>Mya</taxon>
    </lineage>
</organism>
<proteinExistence type="predicted"/>
<reference evidence="2" key="1">
    <citation type="submission" date="2022-11" db="EMBL/GenBank/DDBJ databases">
        <title>Centuries of genome instability and evolution in soft-shell clam transmissible cancer (bioRxiv).</title>
        <authorList>
            <person name="Hart S.F.M."/>
            <person name="Yonemitsu M.A."/>
            <person name="Giersch R.M."/>
            <person name="Beal B.F."/>
            <person name="Arriagada G."/>
            <person name="Davis B.W."/>
            <person name="Ostrander E.A."/>
            <person name="Goff S.P."/>
            <person name="Metzger M.J."/>
        </authorList>
    </citation>
    <scope>NUCLEOTIDE SEQUENCE</scope>
    <source>
        <strain evidence="2">MELC-2E11</strain>
        <tissue evidence="2">Siphon/mantle</tissue>
    </source>
</reference>
<dbReference type="PANTHER" id="PTHR28457:SF1">
    <property type="entry name" value="CILIA- AND FLAGELLA-ASSOCIATED PROTEIN 119"/>
    <property type="match status" value="1"/>
</dbReference>
<evidence type="ECO:0000313" key="3">
    <source>
        <dbReference type="Proteomes" id="UP001164746"/>
    </source>
</evidence>
<accession>A0ABY7E1B6</accession>
<gene>
    <name evidence="2" type="ORF">MAR_010345</name>
</gene>
<evidence type="ECO:0000256" key="1">
    <source>
        <dbReference type="SAM" id="MobiDB-lite"/>
    </source>
</evidence>
<feature type="region of interest" description="Disordered" evidence="1">
    <location>
        <begin position="293"/>
        <end position="317"/>
    </location>
</feature>
<name>A0ABY7E1B6_MYAAR</name>